<evidence type="ECO:0000256" key="4">
    <source>
        <dbReference type="ARBA" id="ARBA00022989"/>
    </source>
</evidence>
<dbReference type="eggNOG" id="COG1277">
    <property type="taxonomic scope" value="Bacteria"/>
</dbReference>
<sequence>MKTILDKEFKAYFTSPIGYVFMAFFLLIFGFYFTAINIYNSYGDYTNVLAALSSLLLFAIPLVTMRLLSEEKKNRTDQLLLTSPIHVKDIVLGKYFAAVSLFAITLIITMVQPAILMFFGNIPVGKILTCYLGFFLLGSTLIAISLFISALTENQIISAIASIGLFLFLMLIDGLAVLIPKQRISSLVFLIIIVVLITLFIYFSIKDFYISGIIGLLGICGVVVTYNLNGSLFDGLCTKILQWFSLFSRFENFTYGLLDIGAIVYYLSFIFIFLFLTNQTIEKRRWS</sequence>
<dbReference type="PANTHER" id="PTHR30294:SF29">
    <property type="entry name" value="MULTIDRUG ABC TRANSPORTER PERMEASE YBHS-RELATED"/>
    <property type="match status" value="1"/>
</dbReference>
<name>F2JR61_CELLD</name>
<dbReference type="GO" id="GO:0140359">
    <property type="term" value="F:ABC-type transporter activity"/>
    <property type="evidence" value="ECO:0007669"/>
    <property type="project" value="InterPro"/>
</dbReference>
<feature type="domain" description="ABC-2 type transporter transmembrane" evidence="7">
    <location>
        <begin position="2"/>
        <end position="178"/>
    </location>
</feature>
<keyword evidence="2" id="KW-1003">Cell membrane</keyword>
<evidence type="ECO:0000256" key="3">
    <source>
        <dbReference type="ARBA" id="ARBA00022692"/>
    </source>
</evidence>
<comment type="subcellular location">
    <subcellularLocation>
        <location evidence="1">Cell membrane</location>
        <topology evidence="1">Multi-pass membrane protein</topology>
    </subcellularLocation>
</comment>
<proteinExistence type="predicted"/>
<evidence type="ECO:0000259" key="7">
    <source>
        <dbReference type="Pfam" id="PF01061"/>
    </source>
</evidence>
<reference evidence="8 9" key="1">
    <citation type="journal article" date="2011" name="J. Bacteriol.">
        <title>Complete genome sequence of the cellulose-degrading bacterium Cellulosilyticum lentocellum.</title>
        <authorList>
            <consortium name="US DOE Joint Genome Institute"/>
            <person name="Miller D.A."/>
            <person name="Suen G."/>
            <person name="Bruce D."/>
            <person name="Copeland A."/>
            <person name="Cheng J.F."/>
            <person name="Detter C."/>
            <person name="Goodwin L.A."/>
            <person name="Han C.S."/>
            <person name="Hauser L.J."/>
            <person name="Land M.L."/>
            <person name="Lapidus A."/>
            <person name="Lucas S."/>
            <person name="Meincke L."/>
            <person name="Pitluck S."/>
            <person name="Tapia R."/>
            <person name="Teshima H."/>
            <person name="Woyke T."/>
            <person name="Fox B.G."/>
            <person name="Angert E.R."/>
            <person name="Currie C.R."/>
        </authorList>
    </citation>
    <scope>NUCLEOTIDE SEQUENCE [LARGE SCALE GENOMIC DNA]</scope>
    <source>
        <strain evidence="9">ATCC 49066 / DSM 5427 / NCIMB 11756 / RHM5</strain>
    </source>
</reference>
<dbReference type="EMBL" id="CP002582">
    <property type="protein sequence ID" value="ADZ85042.1"/>
    <property type="molecule type" value="Genomic_DNA"/>
</dbReference>
<evidence type="ECO:0000256" key="1">
    <source>
        <dbReference type="ARBA" id="ARBA00004651"/>
    </source>
</evidence>
<keyword evidence="3 6" id="KW-0812">Transmembrane</keyword>
<dbReference type="PANTHER" id="PTHR30294">
    <property type="entry name" value="MEMBRANE COMPONENT OF ABC TRANSPORTER YHHJ-RELATED"/>
    <property type="match status" value="1"/>
</dbReference>
<feature type="transmembrane region" description="Helical" evidence="6">
    <location>
        <begin position="12"/>
        <end position="36"/>
    </location>
</feature>
<dbReference type="KEGG" id="cle:Clole_3352"/>
<dbReference type="HOGENOM" id="CLU_081003_0_0_9"/>
<evidence type="ECO:0000256" key="6">
    <source>
        <dbReference type="SAM" id="Phobius"/>
    </source>
</evidence>
<evidence type="ECO:0000313" key="8">
    <source>
        <dbReference type="EMBL" id="ADZ85042.1"/>
    </source>
</evidence>
<evidence type="ECO:0000313" key="9">
    <source>
        <dbReference type="Proteomes" id="UP000008467"/>
    </source>
</evidence>
<dbReference type="AlphaFoldDB" id="F2JR61"/>
<evidence type="ECO:0000256" key="2">
    <source>
        <dbReference type="ARBA" id="ARBA00022475"/>
    </source>
</evidence>
<dbReference type="InterPro" id="IPR013525">
    <property type="entry name" value="ABC2_TM"/>
</dbReference>
<feature type="transmembrane region" description="Helical" evidence="6">
    <location>
        <begin position="253"/>
        <end position="276"/>
    </location>
</feature>
<feature type="transmembrane region" description="Helical" evidence="6">
    <location>
        <begin position="95"/>
        <end position="119"/>
    </location>
</feature>
<dbReference type="Proteomes" id="UP000008467">
    <property type="component" value="Chromosome"/>
</dbReference>
<dbReference type="InterPro" id="IPR051449">
    <property type="entry name" value="ABC-2_transporter_component"/>
</dbReference>
<organism evidence="8 9">
    <name type="scientific">Cellulosilyticum lentocellum (strain ATCC 49066 / DSM 5427 / NCIMB 11756 / RHM5)</name>
    <name type="common">Clostridium lentocellum</name>
    <dbReference type="NCBI Taxonomy" id="642492"/>
    <lineage>
        <taxon>Bacteria</taxon>
        <taxon>Bacillati</taxon>
        <taxon>Bacillota</taxon>
        <taxon>Clostridia</taxon>
        <taxon>Lachnospirales</taxon>
        <taxon>Cellulosilyticaceae</taxon>
        <taxon>Cellulosilyticum</taxon>
    </lineage>
</organism>
<keyword evidence="4 6" id="KW-1133">Transmembrane helix</keyword>
<dbReference type="Pfam" id="PF01061">
    <property type="entry name" value="ABC2_membrane"/>
    <property type="match status" value="1"/>
</dbReference>
<keyword evidence="5 6" id="KW-0472">Membrane</keyword>
<feature type="transmembrane region" description="Helical" evidence="6">
    <location>
        <begin position="208"/>
        <end position="226"/>
    </location>
</feature>
<gene>
    <name evidence="8" type="ordered locus">Clole_3352</name>
</gene>
<dbReference type="RefSeq" id="WP_013658319.1">
    <property type="nucleotide sequence ID" value="NC_015275.1"/>
</dbReference>
<feature type="transmembrane region" description="Helical" evidence="6">
    <location>
        <begin position="48"/>
        <end position="68"/>
    </location>
</feature>
<dbReference type="STRING" id="642492.Clole_3352"/>
<protein>
    <submittedName>
        <fullName evidence="8">ABC-2 type transporter</fullName>
    </submittedName>
</protein>
<feature type="transmembrane region" description="Helical" evidence="6">
    <location>
        <begin position="131"/>
        <end position="149"/>
    </location>
</feature>
<feature type="transmembrane region" description="Helical" evidence="6">
    <location>
        <begin position="184"/>
        <end position="203"/>
    </location>
</feature>
<evidence type="ECO:0000256" key="5">
    <source>
        <dbReference type="ARBA" id="ARBA00023136"/>
    </source>
</evidence>
<feature type="transmembrane region" description="Helical" evidence="6">
    <location>
        <begin position="156"/>
        <end position="178"/>
    </location>
</feature>
<keyword evidence="9" id="KW-1185">Reference proteome</keyword>
<dbReference type="GO" id="GO:0005886">
    <property type="term" value="C:plasma membrane"/>
    <property type="evidence" value="ECO:0007669"/>
    <property type="project" value="UniProtKB-SubCell"/>
</dbReference>
<accession>F2JR61</accession>